<evidence type="ECO:0000256" key="4">
    <source>
        <dbReference type="SAM" id="SignalP"/>
    </source>
</evidence>
<keyword evidence="6" id="KW-1185">Reference proteome</keyword>
<name>A0A851GN05_9BACT</name>
<dbReference type="Gene3D" id="1.25.40.10">
    <property type="entry name" value="Tetratricopeptide repeat domain"/>
    <property type="match status" value="1"/>
</dbReference>
<proteinExistence type="predicted"/>
<evidence type="ECO:0000313" key="6">
    <source>
        <dbReference type="Proteomes" id="UP000557872"/>
    </source>
</evidence>
<dbReference type="SMART" id="SM00028">
    <property type="entry name" value="TPR"/>
    <property type="match status" value="1"/>
</dbReference>
<feature type="repeat" description="TPR" evidence="3">
    <location>
        <begin position="34"/>
        <end position="67"/>
    </location>
</feature>
<dbReference type="PROSITE" id="PS50005">
    <property type="entry name" value="TPR"/>
    <property type="match status" value="1"/>
</dbReference>
<keyword evidence="2 3" id="KW-0802">TPR repeat</keyword>
<evidence type="ECO:0000256" key="3">
    <source>
        <dbReference type="PROSITE-ProRule" id="PRU00339"/>
    </source>
</evidence>
<keyword evidence="4" id="KW-0732">Signal</keyword>
<dbReference type="InterPro" id="IPR019734">
    <property type="entry name" value="TPR_rpt"/>
</dbReference>
<accession>A0A851GN05</accession>
<dbReference type="Pfam" id="PF07719">
    <property type="entry name" value="TPR_2"/>
    <property type="match status" value="1"/>
</dbReference>
<gene>
    <name evidence="5" type="ORF">HW115_12355</name>
</gene>
<organism evidence="5 6">
    <name type="scientific">Oceaniferula marina</name>
    <dbReference type="NCBI Taxonomy" id="2748318"/>
    <lineage>
        <taxon>Bacteria</taxon>
        <taxon>Pseudomonadati</taxon>
        <taxon>Verrucomicrobiota</taxon>
        <taxon>Verrucomicrobiia</taxon>
        <taxon>Verrucomicrobiales</taxon>
        <taxon>Verrucomicrobiaceae</taxon>
        <taxon>Oceaniferula</taxon>
    </lineage>
</organism>
<evidence type="ECO:0000256" key="1">
    <source>
        <dbReference type="ARBA" id="ARBA00022737"/>
    </source>
</evidence>
<dbReference type="EMBL" id="JACBAZ010000004">
    <property type="protein sequence ID" value="NWK56407.1"/>
    <property type="molecule type" value="Genomic_DNA"/>
</dbReference>
<dbReference type="RefSeq" id="WP_178933184.1">
    <property type="nucleotide sequence ID" value="NZ_JACBAZ010000004.1"/>
</dbReference>
<sequence length="189" mass="21307">MKKRTTSIVVALTLGVCASVVSTSHAADERADKARAYYQQGVVAMNEGKYNLAKTSFREVLKLYPSHPQARRQLVYIQSNMSTLETNQRKKLLKQVIIPEVNLEKATVQESVEVLSSHIKTNSKDKKSPNIIVQDSKSLFKGKTVTLRLSKVPAETLLKYITDQVDGQTRYDTHAIVIRPRPRDVQPEQ</sequence>
<dbReference type="SUPFAM" id="SSF48452">
    <property type="entry name" value="TPR-like"/>
    <property type="match status" value="1"/>
</dbReference>
<evidence type="ECO:0000313" key="5">
    <source>
        <dbReference type="EMBL" id="NWK56407.1"/>
    </source>
</evidence>
<dbReference type="AlphaFoldDB" id="A0A851GN05"/>
<evidence type="ECO:0000256" key="2">
    <source>
        <dbReference type="ARBA" id="ARBA00022803"/>
    </source>
</evidence>
<dbReference type="InterPro" id="IPR013105">
    <property type="entry name" value="TPR_2"/>
</dbReference>
<feature type="signal peptide" evidence="4">
    <location>
        <begin position="1"/>
        <end position="26"/>
    </location>
</feature>
<dbReference type="Proteomes" id="UP000557872">
    <property type="component" value="Unassembled WGS sequence"/>
</dbReference>
<dbReference type="InterPro" id="IPR011990">
    <property type="entry name" value="TPR-like_helical_dom_sf"/>
</dbReference>
<feature type="chain" id="PRO_5032742379" evidence="4">
    <location>
        <begin position="27"/>
        <end position="189"/>
    </location>
</feature>
<protein>
    <submittedName>
        <fullName evidence="5">Tetratricopeptide repeat protein</fullName>
    </submittedName>
</protein>
<comment type="caution">
    <text evidence="5">The sequence shown here is derived from an EMBL/GenBank/DDBJ whole genome shotgun (WGS) entry which is preliminary data.</text>
</comment>
<reference evidence="5 6" key="1">
    <citation type="submission" date="2020-07" db="EMBL/GenBank/DDBJ databases">
        <title>Roseicoccus Jingziensis gen. nov., sp. nov., isolated from coastal seawater.</title>
        <authorList>
            <person name="Feng X."/>
        </authorList>
    </citation>
    <scope>NUCLEOTIDE SEQUENCE [LARGE SCALE GENOMIC DNA]</scope>
    <source>
        <strain evidence="5 6">N1E253</strain>
    </source>
</reference>
<keyword evidence="1" id="KW-0677">Repeat</keyword>